<sequence>MPSPHEIYDEAIELKNQGDLPAAVAKLKEVLEIDPNHSDTHSALAVYLQRMGDFPAAVEHAKKVCEINPNDAFSYTQLSVIYVKCGMIQEAEDARAKAHAVQAGGIERIASSQEGEEHLPE</sequence>
<dbReference type="AlphaFoldDB" id="A0A5C5X476"/>
<dbReference type="SUPFAM" id="SSF48452">
    <property type="entry name" value="TPR-like"/>
    <property type="match status" value="1"/>
</dbReference>
<reference evidence="2 3" key="1">
    <citation type="submission" date="2019-02" db="EMBL/GenBank/DDBJ databases">
        <title>Deep-cultivation of Planctomycetes and their phenomic and genomic characterization uncovers novel biology.</title>
        <authorList>
            <person name="Wiegand S."/>
            <person name="Jogler M."/>
            <person name="Boedeker C."/>
            <person name="Pinto D."/>
            <person name="Vollmers J."/>
            <person name="Rivas-Marin E."/>
            <person name="Kohn T."/>
            <person name="Peeters S.H."/>
            <person name="Heuer A."/>
            <person name="Rast P."/>
            <person name="Oberbeckmann S."/>
            <person name="Bunk B."/>
            <person name="Jeske O."/>
            <person name="Meyerdierks A."/>
            <person name="Storesund J.E."/>
            <person name="Kallscheuer N."/>
            <person name="Luecker S."/>
            <person name="Lage O.M."/>
            <person name="Pohl T."/>
            <person name="Merkel B.J."/>
            <person name="Hornburger P."/>
            <person name="Mueller R.-W."/>
            <person name="Bruemmer F."/>
            <person name="Labrenz M."/>
            <person name="Spormann A.M."/>
            <person name="Op Den Camp H."/>
            <person name="Overmann J."/>
            <person name="Amann R."/>
            <person name="Jetten M.S.M."/>
            <person name="Mascher T."/>
            <person name="Medema M.H."/>
            <person name="Devos D.P."/>
            <person name="Kaster A.-K."/>
            <person name="Ovreas L."/>
            <person name="Rohde M."/>
            <person name="Galperin M.Y."/>
            <person name="Jogler C."/>
        </authorList>
    </citation>
    <scope>NUCLEOTIDE SEQUENCE [LARGE SCALE GENOMIC DNA]</scope>
    <source>
        <strain evidence="2 3">KOR42</strain>
    </source>
</reference>
<name>A0A5C5X476_9PLAN</name>
<dbReference type="PROSITE" id="PS50005">
    <property type="entry name" value="TPR"/>
    <property type="match status" value="1"/>
</dbReference>
<dbReference type="RefSeq" id="WP_146506921.1">
    <property type="nucleotide sequence ID" value="NZ_SIHI01000001.1"/>
</dbReference>
<accession>A0A5C5X476</accession>
<dbReference type="Gene3D" id="1.25.40.10">
    <property type="entry name" value="Tetratricopeptide repeat domain"/>
    <property type="match status" value="1"/>
</dbReference>
<evidence type="ECO:0000313" key="3">
    <source>
        <dbReference type="Proteomes" id="UP000317243"/>
    </source>
</evidence>
<dbReference type="OrthoDB" id="281483at2"/>
<dbReference type="InterPro" id="IPR011990">
    <property type="entry name" value="TPR-like_helical_dom_sf"/>
</dbReference>
<comment type="caution">
    <text evidence="2">The sequence shown here is derived from an EMBL/GenBank/DDBJ whole genome shotgun (WGS) entry which is preliminary data.</text>
</comment>
<dbReference type="Pfam" id="PF14559">
    <property type="entry name" value="TPR_19"/>
    <property type="match status" value="1"/>
</dbReference>
<evidence type="ECO:0000256" key="1">
    <source>
        <dbReference type="PROSITE-ProRule" id="PRU00339"/>
    </source>
</evidence>
<keyword evidence="3" id="KW-1185">Reference proteome</keyword>
<gene>
    <name evidence="2" type="ORF">KOR42_03910</name>
</gene>
<evidence type="ECO:0000313" key="2">
    <source>
        <dbReference type="EMBL" id="TWT57033.1"/>
    </source>
</evidence>
<dbReference type="Proteomes" id="UP000317243">
    <property type="component" value="Unassembled WGS sequence"/>
</dbReference>
<protein>
    <submittedName>
        <fullName evidence="2">Tetratricopeptide repeat protein</fullName>
    </submittedName>
</protein>
<proteinExistence type="predicted"/>
<dbReference type="EMBL" id="SIHI01000001">
    <property type="protein sequence ID" value="TWT57033.1"/>
    <property type="molecule type" value="Genomic_DNA"/>
</dbReference>
<keyword evidence="1" id="KW-0802">TPR repeat</keyword>
<dbReference type="InterPro" id="IPR019734">
    <property type="entry name" value="TPR_rpt"/>
</dbReference>
<feature type="repeat" description="TPR" evidence="1">
    <location>
        <begin position="38"/>
        <end position="71"/>
    </location>
</feature>
<organism evidence="2 3">
    <name type="scientific">Thalassoglobus neptunius</name>
    <dbReference type="NCBI Taxonomy" id="1938619"/>
    <lineage>
        <taxon>Bacteria</taxon>
        <taxon>Pseudomonadati</taxon>
        <taxon>Planctomycetota</taxon>
        <taxon>Planctomycetia</taxon>
        <taxon>Planctomycetales</taxon>
        <taxon>Planctomycetaceae</taxon>
        <taxon>Thalassoglobus</taxon>
    </lineage>
</organism>
<dbReference type="SMART" id="SM00028">
    <property type="entry name" value="TPR"/>
    <property type="match status" value="2"/>
</dbReference>